<keyword evidence="2" id="KW-1185">Reference proteome</keyword>
<dbReference type="GO" id="GO:0030234">
    <property type="term" value="F:enzyme regulator activity"/>
    <property type="evidence" value="ECO:0007669"/>
    <property type="project" value="InterPro"/>
</dbReference>
<dbReference type="EMBL" id="MIJE01000011">
    <property type="protein sequence ID" value="OEF97403.1"/>
    <property type="molecule type" value="Genomic_DNA"/>
</dbReference>
<dbReference type="Gene3D" id="3.30.70.120">
    <property type="match status" value="1"/>
</dbReference>
<reference evidence="1 2" key="1">
    <citation type="submission" date="2016-09" db="EMBL/GenBank/DDBJ databases">
        <title>Draft genome sequence for the type strain of Desulfuribacillus alkaliarsenatis AHT28, an obligately anaerobic, sulfidogenic bacterium isolated from Russian soda lake sediments.</title>
        <authorList>
            <person name="Abin C.A."/>
            <person name="Hollibaugh J.T."/>
        </authorList>
    </citation>
    <scope>NUCLEOTIDE SEQUENCE [LARGE SCALE GENOMIC DNA]</scope>
    <source>
        <strain evidence="1 2">AHT28</strain>
    </source>
</reference>
<accession>A0A1E5G2X8</accession>
<gene>
    <name evidence="1" type="ORF">BHF68_04130</name>
</gene>
<dbReference type="RefSeq" id="WP_069642801.1">
    <property type="nucleotide sequence ID" value="NZ_MIJE01000011.1"/>
</dbReference>
<dbReference type="Proteomes" id="UP000094296">
    <property type="component" value="Unassembled WGS sequence"/>
</dbReference>
<organism evidence="1 2">
    <name type="scientific">Desulfuribacillus alkaliarsenatis</name>
    <dbReference type="NCBI Taxonomy" id="766136"/>
    <lineage>
        <taxon>Bacteria</taxon>
        <taxon>Bacillati</taxon>
        <taxon>Bacillota</taxon>
        <taxon>Desulfuribacillia</taxon>
        <taxon>Desulfuribacillales</taxon>
        <taxon>Desulfuribacillaceae</taxon>
        <taxon>Desulfuribacillus</taxon>
    </lineage>
</organism>
<dbReference type="InterPro" id="IPR002187">
    <property type="entry name" value="N-reg_PII"/>
</dbReference>
<dbReference type="InterPro" id="IPR011322">
    <property type="entry name" value="N-reg_PII-like_a/b"/>
</dbReference>
<dbReference type="GO" id="GO:0006808">
    <property type="term" value="P:regulation of nitrogen utilization"/>
    <property type="evidence" value="ECO:0007669"/>
    <property type="project" value="InterPro"/>
</dbReference>
<dbReference type="Pfam" id="PF00543">
    <property type="entry name" value="P-II"/>
    <property type="match status" value="1"/>
</dbReference>
<dbReference type="OrthoDB" id="1809156at2"/>
<dbReference type="SUPFAM" id="SSF54913">
    <property type="entry name" value="GlnB-like"/>
    <property type="match status" value="1"/>
</dbReference>
<protein>
    <submittedName>
        <fullName evidence="1">Uncharacterized protein</fullName>
    </submittedName>
</protein>
<dbReference type="InterPro" id="IPR015867">
    <property type="entry name" value="N-reg_PII/ATP_PRibTrfase_C"/>
</dbReference>
<dbReference type="AlphaFoldDB" id="A0A1E5G2X8"/>
<evidence type="ECO:0000313" key="2">
    <source>
        <dbReference type="Proteomes" id="UP000094296"/>
    </source>
</evidence>
<dbReference type="STRING" id="766136.BHF68_04130"/>
<evidence type="ECO:0000313" key="1">
    <source>
        <dbReference type="EMBL" id="OEF97403.1"/>
    </source>
</evidence>
<sequence length="105" mass="11709">MNLYDKRKIGIIVEKVYKERILRLIEKAGASGYTVYQNISGMGLHGSRGDFGSLSELSGNVEIVVVSSLEVAEKILKGLQYLMDEDISIIVHVIDVKVLRDDHFA</sequence>
<name>A0A1E5G2X8_9FIRM</name>
<proteinExistence type="predicted"/>
<comment type="caution">
    <text evidence="1">The sequence shown here is derived from an EMBL/GenBank/DDBJ whole genome shotgun (WGS) entry which is preliminary data.</text>
</comment>